<dbReference type="eggNOG" id="ENOG50308Q2">
    <property type="taxonomic scope" value="Bacteria"/>
</dbReference>
<dbReference type="STRING" id="65393.PCC7424_3173"/>
<evidence type="ECO:0000313" key="1">
    <source>
        <dbReference type="EMBL" id="ACK71575.1"/>
    </source>
</evidence>
<organism evidence="1 2">
    <name type="scientific">Gloeothece citriformis (strain PCC 7424)</name>
    <name type="common">Cyanothece sp. (strain PCC 7424)</name>
    <dbReference type="NCBI Taxonomy" id="65393"/>
    <lineage>
        <taxon>Bacteria</taxon>
        <taxon>Bacillati</taxon>
        <taxon>Cyanobacteriota</taxon>
        <taxon>Cyanophyceae</taxon>
        <taxon>Oscillatoriophycideae</taxon>
        <taxon>Chroococcales</taxon>
        <taxon>Aphanothecaceae</taxon>
        <taxon>Gloeothece</taxon>
        <taxon>Gloeothece citriformis</taxon>
    </lineage>
</organism>
<dbReference type="KEGG" id="cyc:PCC7424_3173"/>
<proteinExistence type="predicted"/>
<protein>
    <submittedName>
        <fullName evidence="1">Uncharacterized protein</fullName>
    </submittedName>
</protein>
<dbReference type="EMBL" id="CP001291">
    <property type="protein sequence ID" value="ACK71575.1"/>
    <property type="molecule type" value="Genomic_DNA"/>
</dbReference>
<dbReference type="Proteomes" id="UP000002384">
    <property type="component" value="Chromosome"/>
</dbReference>
<accession>B7KCM4</accession>
<gene>
    <name evidence="1" type="ordered locus">PCC7424_3173</name>
</gene>
<sequence>MSRFFCLLIPSKLFNIDKNFSQKIQERIKKYPDKQLILYYSLLNLKDFASRQDINLDIPSELYNRYHVLDFSFYFPDSEFLQDLLSWLANIYSYGNVGLLTYWSDHRQRYPAITLDQTGKIITDLSVKELTLDKIFFVPLKQYI</sequence>
<name>B7KCM4_GLOC7</name>
<keyword evidence="2" id="KW-1185">Reference proteome</keyword>
<reference evidence="2" key="1">
    <citation type="journal article" date="2011" name="MBio">
        <title>Novel metabolic attributes of the genus Cyanothece, comprising a group of unicellular nitrogen-fixing Cyanobacteria.</title>
        <authorList>
            <person name="Bandyopadhyay A."/>
            <person name="Elvitigala T."/>
            <person name="Welsh E."/>
            <person name="Stockel J."/>
            <person name="Liberton M."/>
            <person name="Min H."/>
            <person name="Sherman L.A."/>
            <person name="Pakrasi H.B."/>
        </authorList>
    </citation>
    <scope>NUCLEOTIDE SEQUENCE [LARGE SCALE GENOMIC DNA]</scope>
    <source>
        <strain evidence="2">PCC 7424</strain>
    </source>
</reference>
<dbReference type="AlphaFoldDB" id="B7KCM4"/>
<dbReference type="HOGENOM" id="CLU_1793290_0_0_3"/>
<evidence type="ECO:0000313" key="2">
    <source>
        <dbReference type="Proteomes" id="UP000002384"/>
    </source>
</evidence>